<dbReference type="EMBL" id="DSOK01000345">
    <property type="protein sequence ID" value="HEN16299.1"/>
    <property type="molecule type" value="Genomic_DNA"/>
</dbReference>
<evidence type="ECO:0000256" key="7">
    <source>
        <dbReference type="ARBA" id="ARBA00022842"/>
    </source>
</evidence>
<sequence length="96" mass="11128">MRRCFLVCYDIRDPKRLRQVHKICKGYGESWQYSIFFCILKAIDRVRLQTELEEVMNLREDQVLLIDLGPDEPTARANAVSLGQPMGEVLEGMVVL</sequence>
<comment type="caution">
    <text evidence="10">The sequence shown here is derived from an EMBL/GenBank/DDBJ whole genome shotgun (WGS) entry which is preliminary data.</text>
</comment>
<organism evidence="10">
    <name type="scientific">Schlesneria paludicola</name>
    <dbReference type="NCBI Taxonomy" id="360056"/>
    <lineage>
        <taxon>Bacteria</taxon>
        <taxon>Pseudomonadati</taxon>
        <taxon>Planctomycetota</taxon>
        <taxon>Planctomycetia</taxon>
        <taxon>Planctomycetales</taxon>
        <taxon>Planctomycetaceae</taxon>
        <taxon>Schlesneria</taxon>
    </lineage>
</organism>
<dbReference type="PANTHER" id="PTHR34405:SF3">
    <property type="entry name" value="CRISPR-ASSOCIATED ENDORIBONUCLEASE CAS2 3"/>
    <property type="match status" value="1"/>
</dbReference>
<keyword evidence="5 9" id="KW-0255">Endonuclease</keyword>
<keyword evidence="3 9" id="KW-0540">Nuclease</keyword>
<keyword evidence="7 9" id="KW-0460">Magnesium</keyword>
<comment type="function">
    <text evidence="9">CRISPR (clustered regularly interspaced short palindromic repeat), is an adaptive immune system that provides protection against mobile genetic elements (viruses, transposable elements and conjugative plasmids). CRISPR clusters contain sequences complementary to antecedent mobile elements and target invading nucleic acids. CRISPR clusters are transcribed and processed into CRISPR RNA (crRNA). Functions as a ssRNA-specific endoribonuclease. Involved in the integration of spacer DNA into the CRISPR cassette.</text>
</comment>
<dbReference type="PANTHER" id="PTHR34405">
    <property type="entry name" value="CRISPR-ASSOCIATED ENDORIBONUCLEASE CAS2"/>
    <property type="match status" value="1"/>
</dbReference>
<dbReference type="SUPFAM" id="SSF143430">
    <property type="entry name" value="TTP0101/SSO1404-like"/>
    <property type="match status" value="1"/>
</dbReference>
<evidence type="ECO:0000256" key="1">
    <source>
        <dbReference type="ARBA" id="ARBA00001946"/>
    </source>
</evidence>
<dbReference type="GO" id="GO:0043571">
    <property type="term" value="P:maintenance of CRISPR repeat elements"/>
    <property type="evidence" value="ECO:0007669"/>
    <property type="project" value="UniProtKB-UniRule"/>
</dbReference>
<evidence type="ECO:0000256" key="4">
    <source>
        <dbReference type="ARBA" id="ARBA00022723"/>
    </source>
</evidence>
<dbReference type="HAMAP" id="MF_01471">
    <property type="entry name" value="Cas2"/>
    <property type="match status" value="1"/>
</dbReference>
<dbReference type="GO" id="GO:0051607">
    <property type="term" value="P:defense response to virus"/>
    <property type="evidence" value="ECO:0007669"/>
    <property type="project" value="UniProtKB-UniRule"/>
</dbReference>
<gene>
    <name evidence="9 10" type="primary">cas2</name>
    <name evidence="10" type="ORF">ENQ76_12630</name>
</gene>
<protein>
    <recommendedName>
        <fullName evidence="9">CRISPR-associated endoribonuclease Cas2</fullName>
        <ecNumber evidence="9">3.1.-.-</ecNumber>
    </recommendedName>
</protein>
<name>A0A7C2K179_9PLAN</name>
<evidence type="ECO:0000256" key="2">
    <source>
        <dbReference type="ARBA" id="ARBA00009959"/>
    </source>
</evidence>
<dbReference type="NCBIfam" id="TIGR01573">
    <property type="entry name" value="cas2"/>
    <property type="match status" value="1"/>
</dbReference>
<dbReference type="InterPro" id="IPR019199">
    <property type="entry name" value="Virulence_VapD/CRISPR_Cas2"/>
</dbReference>
<feature type="binding site" evidence="9">
    <location>
        <position position="10"/>
    </location>
    <ligand>
        <name>Mg(2+)</name>
        <dbReference type="ChEBI" id="CHEBI:18420"/>
        <note>catalytic</note>
    </ligand>
</feature>
<dbReference type="InterPro" id="IPR021127">
    <property type="entry name" value="CRISPR_associated_Cas2"/>
</dbReference>
<evidence type="ECO:0000256" key="5">
    <source>
        <dbReference type="ARBA" id="ARBA00022759"/>
    </source>
</evidence>
<evidence type="ECO:0000313" key="10">
    <source>
        <dbReference type="EMBL" id="HEN16299.1"/>
    </source>
</evidence>
<comment type="cofactor">
    <cofactor evidence="1 9">
        <name>Mg(2+)</name>
        <dbReference type="ChEBI" id="CHEBI:18420"/>
    </cofactor>
</comment>
<dbReference type="CDD" id="cd09725">
    <property type="entry name" value="Cas2_I_II_III"/>
    <property type="match status" value="1"/>
</dbReference>
<comment type="subunit">
    <text evidence="9">Homodimer, forms a heterotetramer with a Cas1 homodimer.</text>
</comment>
<reference evidence="10" key="1">
    <citation type="journal article" date="2020" name="mSystems">
        <title>Genome- and Community-Level Interaction Insights into Carbon Utilization and Element Cycling Functions of Hydrothermarchaeota in Hydrothermal Sediment.</title>
        <authorList>
            <person name="Zhou Z."/>
            <person name="Liu Y."/>
            <person name="Xu W."/>
            <person name="Pan J."/>
            <person name="Luo Z.H."/>
            <person name="Li M."/>
        </authorList>
    </citation>
    <scope>NUCLEOTIDE SEQUENCE [LARGE SCALE GENOMIC DNA]</scope>
    <source>
        <strain evidence="10">SpSt-339</strain>
    </source>
</reference>
<evidence type="ECO:0000256" key="8">
    <source>
        <dbReference type="ARBA" id="ARBA00023118"/>
    </source>
</evidence>
<keyword evidence="4 9" id="KW-0479">Metal-binding</keyword>
<dbReference type="Pfam" id="PF09827">
    <property type="entry name" value="CRISPR_Cas2"/>
    <property type="match status" value="1"/>
</dbReference>
<accession>A0A7C2K179</accession>
<dbReference type="GO" id="GO:0046872">
    <property type="term" value="F:metal ion binding"/>
    <property type="evidence" value="ECO:0007669"/>
    <property type="project" value="UniProtKB-UniRule"/>
</dbReference>
<evidence type="ECO:0000256" key="6">
    <source>
        <dbReference type="ARBA" id="ARBA00022801"/>
    </source>
</evidence>
<evidence type="ECO:0000256" key="3">
    <source>
        <dbReference type="ARBA" id="ARBA00022722"/>
    </source>
</evidence>
<dbReference type="AlphaFoldDB" id="A0A7C2K179"/>
<dbReference type="GO" id="GO:0016787">
    <property type="term" value="F:hydrolase activity"/>
    <property type="evidence" value="ECO:0007669"/>
    <property type="project" value="UniProtKB-KW"/>
</dbReference>
<comment type="similarity">
    <text evidence="2 9">Belongs to the CRISPR-associated endoribonuclease Cas2 protein family.</text>
</comment>
<dbReference type="GO" id="GO:0004521">
    <property type="term" value="F:RNA endonuclease activity"/>
    <property type="evidence" value="ECO:0007669"/>
    <property type="project" value="InterPro"/>
</dbReference>
<keyword evidence="6 9" id="KW-0378">Hydrolase</keyword>
<dbReference type="EC" id="3.1.-.-" evidence="9"/>
<dbReference type="Gene3D" id="3.30.70.240">
    <property type="match status" value="1"/>
</dbReference>
<proteinExistence type="inferred from homology"/>
<keyword evidence="8 9" id="KW-0051">Antiviral defense</keyword>
<evidence type="ECO:0000256" key="9">
    <source>
        <dbReference type="HAMAP-Rule" id="MF_01471"/>
    </source>
</evidence>